<dbReference type="EMBL" id="PZKC01000026">
    <property type="protein sequence ID" value="PTD94957.1"/>
    <property type="molecule type" value="Genomic_DNA"/>
</dbReference>
<dbReference type="AlphaFoldDB" id="A0A2T4IAZ5"/>
<organism evidence="1 2">
    <name type="scientific">Pseudothauera lacus</name>
    <dbReference type="NCBI Taxonomy" id="2136175"/>
    <lineage>
        <taxon>Bacteria</taxon>
        <taxon>Pseudomonadati</taxon>
        <taxon>Pseudomonadota</taxon>
        <taxon>Betaproteobacteria</taxon>
        <taxon>Rhodocyclales</taxon>
        <taxon>Zoogloeaceae</taxon>
        <taxon>Pseudothauera</taxon>
    </lineage>
</organism>
<keyword evidence="2" id="KW-1185">Reference proteome</keyword>
<gene>
    <name evidence="1" type="ORF">C8261_16950</name>
</gene>
<dbReference type="Proteomes" id="UP000241193">
    <property type="component" value="Unassembled WGS sequence"/>
</dbReference>
<protein>
    <submittedName>
        <fullName evidence="1">Uncharacterized protein</fullName>
    </submittedName>
</protein>
<sequence>MGLEVLRGRISHYQAERHFADFVFTNQDRKGMGVLTVTAAPANQWAMGAHVDGRSRNGMLALRIIHTQRVPNTAKSATTIQSPRIPRNSGPVFKRVRVSTRFWPDQAGDPQLVLPSDSGRIDTLNARASHYIARSEAARAEAQARATACHEAGRCSGDQILW</sequence>
<reference evidence="1 2" key="2">
    <citation type="submission" date="2018-04" db="EMBL/GenBank/DDBJ databases">
        <title>Thauera lacus sp. nov., isolated from an saline lake in Inner Mongolia, China.</title>
        <authorList>
            <person name="Liang Q.-Y."/>
        </authorList>
    </citation>
    <scope>NUCLEOTIDE SEQUENCE [LARGE SCALE GENOMIC DNA]</scope>
    <source>
        <strain evidence="1 2">D20</strain>
    </source>
</reference>
<reference evidence="1 2" key="1">
    <citation type="submission" date="2018-03" db="EMBL/GenBank/DDBJ databases">
        <authorList>
            <person name="Keele B.F."/>
        </authorList>
    </citation>
    <scope>NUCLEOTIDE SEQUENCE [LARGE SCALE GENOMIC DNA]</scope>
    <source>
        <strain evidence="1 2">D20</strain>
    </source>
</reference>
<name>A0A2T4IAZ5_9RHOO</name>
<dbReference type="RefSeq" id="WP_107494912.1">
    <property type="nucleotide sequence ID" value="NZ_PZKC01000026.1"/>
</dbReference>
<evidence type="ECO:0000313" key="1">
    <source>
        <dbReference type="EMBL" id="PTD94957.1"/>
    </source>
</evidence>
<comment type="caution">
    <text evidence="1">The sequence shown here is derived from an EMBL/GenBank/DDBJ whole genome shotgun (WGS) entry which is preliminary data.</text>
</comment>
<proteinExistence type="predicted"/>
<accession>A0A2T4IAZ5</accession>
<evidence type="ECO:0000313" key="2">
    <source>
        <dbReference type="Proteomes" id="UP000241193"/>
    </source>
</evidence>